<proteinExistence type="inferred from homology"/>
<organism evidence="9 10">
    <name type="scientific">Acidihalobacter aeolianus</name>
    <dbReference type="NCBI Taxonomy" id="2792603"/>
    <lineage>
        <taxon>Bacteria</taxon>
        <taxon>Pseudomonadati</taxon>
        <taxon>Pseudomonadota</taxon>
        <taxon>Gammaproteobacteria</taxon>
        <taxon>Chromatiales</taxon>
        <taxon>Ectothiorhodospiraceae</taxon>
        <taxon>Acidihalobacter</taxon>
    </lineage>
</organism>
<dbReference type="EMBL" id="CP017448">
    <property type="protein sequence ID" value="AOV16522.1"/>
    <property type="molecule type" value="Genomic_DNA"/>
</dbReference>
<evidence type="ECO:0000256" key="1">
    <source>
        <dbReference type="ARBA" id="ARBA00004937"/>
    </source>
</evidence>
<evidence type="ECO:0000256" key="6">
    <source>
        <dbReference type="HAMAP-Rule" id="MF_00966"/>
    </source>
</evidence>
<comment type="catalytic activity">
    <reaction evidence="6">
        <text>D-glucose 6-phosphate + NADP(+) = 6-phospho-D-glucono-1,5-lactone + NADPH + H(+)</text>
        <dbReference type="Rhea" id="RHEA:15841"/>
        <dbReference type="ChEBI" id="CHEBI:15378"/>
        <dbReference type="ChEBI" id="CHEBI:57783"/>
        <dbReference type="ChEBI" id="CHEBI:57955"/>
        <dbReference type="ChEBI" id="CHEBI:58349"/>
        <dbReference type="ChEBI" id="CHEBI:61548"/>
        <dbReference type="EC" id="1.1.1.49"/>
    </reaction>
</comment>
<evidence type="ECO:0000256" key="5">
    <source>
        <dbReference type="ARBA" id="ARBA00023277"/>
    </source>
</evidence>
<sequence length="495" mass="56584">MVDPCTFVIFGATGNLAANKLLPALYHLDCAERLPDGLNVIGVGRRDWDDAHWREEVLTGLRDKVRGEGNDGKAFDRFAARLRFVRGDLSERSCYDALQNRLTSEPELSPNVIFYMAIPPADFSIVSQHLADSGLSQEGEGWRRLVVEKPFGYDLESAQLLDKRLHSCFAEEQVFRIDHYLGKGTIQNILVFRFANLLLEPLWNRNYIDHVQIVHAEAQGTGGRAEYYDDAGALRDMIQSHLMQMLTLVAMEPPAVMEAEALRDEKVKVLRSIRPIPQAAVHAHAFRAQYASGNVGGVRVPGYVEEEGVATGSTTETFAALKLYIDNWRWRNVPFYLRTGKRMAENRSLVSVRFKHPPQQLFRETAIEQLTPNWVLLGIQPEECLRMEIQVKETGLEMRTRTVQLDASYDPDGVPMDAYEALLLDVIDGDHSLFLRYDEVAWAWRVVDPVLRVWATERDFIHTYPAGTWGPREANRLFDREDQRWRNRVSLQNDE</sequence>
<feature type="binding site" evidence="6">
    <location>
        <position position="217"/>
    </location>
    <ligand>
        <name>substrate</name>
    </ligand>
</feature>
<dbReference type="GO" id="GO:0009051">
    <property type="term" value="P:pentose-phosphate shunt, oxidative branch"/>
    <property type="evidence" value="ECO:0007669"/>
    <property type="project" value="TreeGrafter"/>
</dbReference>
<dbReference type="InterPro" id="IPR036291">
    <property type="entry name" value="NAD(P)-bd_dom_sf"/>
</dbReference>
<dbReference type="PANTHER" id="PTHR23429:SF0">
    <property type="entry name" value="GLUCOSE-6-PHOSPHATE 1-DEHYDROGENASE"/>
    <property type="match status" value="1"/>
</dbReference>
<dbReference type="PRINTS" id="PR00079">
    <property type="entry name" value="G6PDHDRGNASE"/>
</dbReference>
<feature type="binding site" evidence="6">
    <location>
        <position position="149"/>
    </location>
    <ligand>
        <name>NADP(+)</name>
        <dbReference type="ChEBI" id="CHEBI:58349"/>
    </ligand>
</feature>
<dbReference type="NCBIfam" id="TIGR00871">
    <property type="entry name" value="zwf"/>
    <property type="match status" value="1"/>
</dbReference>
<dbReference type="GO" id="GO:0006006">
    <property type="term" value="P:glucose metabolic process"/>
    <property type="evidence" value="ECO:0007669"/>
    <property type="project" value="UniProtKB-KW"/>
</dbReference>
<comment type="similarity">
    <text evidence="6">Belongs to the glucose-6-phosphate dehydrogenase family.</text>
</comment>
<dbReference type="Pfam" id="PF02781">
    <property type="entry name" value="G6PD_C"/>
    <property type="match status" value="1"/>
</dbReference>
<evidence type="ECO:0000256" key="4">
    <source>
        <dbReference type="ARBA" id="ARBA00023002"/>
    </source>
</evidence>
<feature type="binding site" evidence="6">
    <location>
        <position position="179"/>
    </location>
    <ligand>
        <name>substrate</name>
    </ligand>
</feature>
<dbReference type="PANTHER" id="PTHR23429">
    <property type="entry name" value="GLUCOSE-6-PHOSPHATE 1-DEHYDROGENASE G6PD"/>
    <property type="match status" value="1"/>
</dbReference>
<dbReference type="SUPFAM" id="SSF55347">
    <property type="entry name" value="Glyceraldehyde-3-phosphate dehydrogenase-like, C-terminal domain"/>
    <property type="match status" value="1"/>
</dbReference>
<dbReference type="InterPro" id="IPR001282">
    <property type="entry name" value="G6P_DH"/>
</dbReference>
<dbReference type="InterPro" id="IPR022674">
    <property type="entry name" value="G6P_DH_NAD-bd"/>
</dbReference>
<feature type="binding site" evidence="6">
    <location>
        <position position="236"/>
    </location>
    <ligand>
        <name>substrate</name>
    </ligand>
</feature>
<feature type="domain" description="Glucose-6-phosphate dehydrogenase C-terminal" evidence="8">
    <location>
        <begin position="190"/>
        <end position="486"/>
    </location>
</feature>
<dbReference type="GO" id="GO:0004345">
    <property type="term" value="F:glucose-6-phosphate dehydrogenase activity"/>
    <property type="evidence" value="ECO:0007669"/>
    <property type="project" value="UniProtKB-UniRule"/>
</dbReference>
<keyword evidence="10" id="KW-1185">Reference proteome</keyword>
<dbReference type="RefSeq" id="WP_070072114.1">
    <property type="nucleotide sequence ID" value="NZ_CP017448.1"/>
</dbReference>
<dbReference type="AlphaFoldDB" id="A0A1D8K6C1"/>
<dbReference type="PIRSF" id="PIRSF000110">
    <property type="entry name" value="G6PD"/>
    <property type="match status" value="1"/>
</dbReference>
<comment type="caution">
    <text evidence="6">Lacks conserved residue(s) required for the propagation of feature annotation.</text>
</comment>
<dbReference type="HAMAP" id="MF_00966">
    <property type="entry name" value="G6PD"/>
    <property type="match status" value="1"/>
</dbReference>
<keyword evidence="4 6" id="KW-0560">Oxidoreductase</keyword>
<name>A0A1D8K6C1_9GAMM</name>
<feature type="binding site" evidence="6">
    <location>
        <begin position="88"/>
        <end position="89"/>
    </location>
    <ligand>
        <name>NADP(+)</name>
        <dbReference type="ChEBI" id="CHEBI:58349"/>
    </ligand>
</feature>
<protein>
    <recommendedName>
        <fullName evidence="6">Glucose-6-phosphate 1-dehydrogenase</fullName>
        <shortName evidence="6">G6PD</shortName>
        <ecNumber evidence="6">1.1.1.49</ecNumber>
    </recommendedName>
</protein>
<dbReference type="InterPro" id="IPR022675">
    <property type="entry name" value="G6P_DH_C"/>
</dbReference>
<evidence type="ECO:0000256" key="2">
    <source>
        <dbReference type="ARBA" id="ARBA00022526"/>
    </source>
</evidence>
<feature type="binding site" evidence="6">
    <location>
        <position position="45"/>
    </location>
    <ligand>
        <name>NADP(+)</name>
        <dbReference type="ChEBI" id="CHEBI:58349"/>
    </ligand>
</feature>
<comment type="pathway">
    <text evidence="1 6">Carbohydrate degradation; pentose phosphate pathway; D-ribulose 5-phosphate from D-glucose 6-phosphate (oxidative stage): step 1/3.</text>
</comment>
<dbReference type="Gene3D" id="3.30.360.10">
    <property type="entry name" value="Dihydrodipicolinate Reductase, domain 2"/>
    <property type="match status" value="1"/>
</dbReference>
<evidence type="ECO:0000313" key="9">
    <source>
        <dbReference type="EMBL" id="AOV16522.1"/>
    </source>
</evidence>
<dbReference type="Gene3D" id="3.40.50.720">
    <property type="entry name" value="NAD(P)-binding Rossmann-like Domain"/>
    <property type="match status" value="1"/>
</dbReference>
<dbReference type="NCBIfam" id="NF009492">
    <property type="entry name" value="PRK12853.1-3"/>
    <property type="match status" value="1"/>
</dbReference>
<accession>A0A1D8K6C1</accession>
<keyword evidence="3 6" id="KW-0521">NADP</keyword>
<evidence type="ECO:0000313" key="10">
    <source>
        <dbReference type="Proteomes" id="UP000095342"/>
    </source>
</evidence>
<dbReference type="SUPFAM" id="SSF51735">
    <property type="entry name" value="NAD(P)-binding Rossmann-fold domains"/>
    <property type="match status" value="1"/>
</dbReference>
<dbReference type="EC" id="1.1.1.49" evidence="6"/>
<dbReference type="Pfam" id="PF00479">
    <property type="entry name" value="G6PD_N"/>
    <property type="match status" value="1"/>
</dbReference>
<dbReference type="UniPathway" id="UPA00115">
    <property type="reaction ID" value="UER00408"/>
</dbReference>
<dbReference type="KEGG" id="aaeo:BJI67_05045"/>
<reference evidence="9 10" key="1">
    <citation type="submission" date="2016-09" db="EMBL/GenBank/DDBJ databases">
        <title>Acidihalobacter prosperus V6 (DSM14174).</title>
        <authorList>
            <person name="Khaleque H.N."/>
            <person name="Ramsay J.P."/>
            <person name="Murphy R.J.T."/>
            <person name="Kaksonen A.H."/>
            <person name="Boxall N.J."/>
            <person name="Watkin E.L.J."/>
        </authorList>
    </citation>
    <scope>NUCLEOTIDE SEQUENCE [LARGE SCALE GENOMIC DNA]</scope>
    <source>
        <strain evidence="9 10">V6</strain>
    </source>
</reference>
<dbReference type="GO" id="GO:0050661">
    <property type="term" value="F:NADP binding"/>
    <property type="evidence" value="ECO:0007669"/>
    <property type="project" value="UniProtKB-UniRule"/>
</dbReference>
<comment type="function">
    <text evidence="6">Catalyzes the oxidation of glucose 6-phosphate to 6-phosphogluconolactone.</text>
</comment>
<feature type="binding site" evidence="6">
    <location>
        <position position="183"/>
    </location>
    <ligand>
        <name>substrate</name>
    </ligand>
</feature>
<dbReference type="Proteomes" id="UP000095342">
    <property type="component" value="Chromosome"/>
</dbReference>
<evidence type="ECO:0000259" key="8">
    <source>
        <dbReference type="Pfam" id="PF02781"/>
    </source>
</evidence>
<evidence type="ECO:0000259" key="7">
    <source>
        <dbReference type="Pfam" id="PF00479"/>
    </source>
</evidence>
<keyword evidence="5 6" id="KW-0119">Carbohydrate metabolism</keyword>
<gene>
    <name evidence="6" type="primary">zwf</name>
    <name evidence="9" type="ORF">BJI67_05045</name>
</gene>
<feature type="binding site" evidence="6">
    <location>
        <position position="341"/>
    </location>
    <ligand>
        <name>substrate</name>
    </ligand>
</feature>
<keyword evidence="2 6" id="KW-0313">Glucose metabolism</keyword>
<evidence type="ECO:0000256" key="3">
    <source>
        <dbReference type="ARBA" id="ARBA00022857"/>
    </source>
</evidence>
<dbReference type="GO" id="GO:0005829">
    <property type="term" value="C:cytosol"/>
    <property type="evidence" value="ECO:0007669"/>
    <property type="project" value="TreeGrafter"/>
</dbReference>
<feature type="active site" description="Proton acceptor" evidence="6">
    <location>
        <position position="241"/>
    </location>
</feature>
<feature type="domain" description="Glucose-6-phosphate dehydrogenase NAD-binding" evidence="7">
    <location>
        <begin position="8"/>
        <end position="188"/>
    </location>
</feature>